<organism evidence="1">
    <name type="scientific">Oscillatoriales cyanobacterium SpSt-418</name>
    <dbReference type="NCBI Taxonomy" id="2282169"/>
    <lineage>
        <taxon>Bacteria</taxon>
        <taxon>Bacillati</taxon>
        <taxon>Cyanobacteriota</taxon>
        <taxon>Cyanophyceae</taxon>
        <taxon>Oscillatoriophycideae</taxon>
        <taxon>Oscillatoriales</taxon>
    </lineage>
</organism>
<accession>A0A7C3KFD0</accession>
<dbReference type="GO" id="GO:0004497">
    <property type="term" value="F:monooxygenase activity"/>
    <property type="evidence" value="ECO:0007669"/>
    <property type="project" value="UniProtKB-KW"/>
</dbReference>
<name>A0A7C3KFD0_9CYAN</name>
<sequence length="116" mass="13265">MSEFQDFLRRQYVHVAIGEFKPGKFAEAQALYEQAVATYHQGFKGAYLLQQPGSDRGISVIFWDSVEEMDTNQSEAIHQQILKQMAPLFEHAPTTEIYEVVSEIKPSETERLEALV</sequence>
<dbReference type="SUPFAM" id="SSF54909">
    <property type="entry name" value="Dimeric alpha+beta barrel"/>
    <property type="match status" value="1"/>
</dbReference>
<dbReference type="AlphaFoldDB" id="A0A7C3KFD0"/>
<dbReference type="Gene3D" id="3.30.70.100">
    <property type="match status" value="1"/>
</dbReference>
<dbReference type="EMBL" id="DSRU01000222">
    <property type="protein sequence ID" value="HFM99010.1"/>
    <property type="molecule type" value="Genomic_DNA"/>
</dbReference>
<reference evidence="1" key="1">
    <citation type="journal article" date="2020" name="mSystems">
        <title>Genome- and Community-Level Interaction Insights into Carbon Utilization and Element Cycling Functions of Hydrothermarchaeota in Hydrothermal Sediment.</title>
        <authorList>
            <person name="Zhou Z."/>
            <person name="Liu Y."/>
            <person name="Xu W."/>
            <person name="Pan J."/>
            <person name="Luo Z.H."/>
            <person name="Li M."/>
        </authorList>
    </citation>
    <scope>NUCLEOTIDE SEQUENCE [LARGE SCALE GENOMIC DNA]</scope>
    <source>
        <strain evidence="1">SpSt-418</strain>
    </source>
</reference>
<dbReference type="InterPro" id="IPR011008">
    <property type="entry name" value="Dimeric_a/b-barrel"/>
</dbReference>
<gene>
    <name evidence="1" type="ORF">ENR64_14895</name>
</gene>
<keyword evidence="1" id="KW-0503">Monooxygenase</keyword>
<protein>
    <submittedName>
        <fullName evidence="1">Antibiotic biosynthesis monooxygenase</fullName>
    </submittedName>
</protein>
<comment type="caution">
    <text evidence="1">The sequence shown here is derived from an EMBL/GenBank/DDBJ whole genome shotgun (WGS) entry which is preliminary data.</text>
</comment>
<keyword evidence="1" id="KW-0560">Oxidoreductase</keyword>
<proteinExistence type="predicted"/>
<evidence type="ECO:0000313" key="1">
    <source>
        <dbReference type="EMBL" id="HFM99010.1"/>
    </source>
</evidence>